<dbReference type="Gene3D" id="3.30.590.10">
    <property type="entry name" value="Glutamine synthetase/guanido kinase, catalytic domain"/>
    <property type="match status" value="1"/>
</dbReference>
<keyword evidence="4 7" id="KW-0418">Kinase</keyword>
<dbReference type="Proteomes" id="UP000281553">
    <property type="component" value="Unassembled WGS sequence"/>
</dbReference>
<dbReference type="PROSITE" id="PS51509">
    <property type="entry name" value="PHOSPHAGEN_KINASE_N"/>
    <property type="match status" value="1"/>
</dbReference>
<evidence type="ECO:0000256" key="5">
    <source>
        <dbReference type="ARBA" id="ARBA00022840"/>
    </source>
</evidence>
<evidence type="ECO:0008006" key="12">
    <source>
        <dbReference type="Google" id="ProtNLM"/>
    </source>
</evidence>
<evidence type="ECO:0000259" key="8">
    <source>
        <dbReference type="PROSITE" id="PS51509"/>
    </source>
</evidence>
<keyword evidence="11" id="KW-1185">Reference proteome</keyword>
<dbReference type="PANTHER" id="PTHR11547:SF38">
    <property type="entry name" value="ARGININE KINASE 1-RELATED"/>
    <property type="match status" value="1"/>
</dbReference>
<evidence type="ECO:0000256" key="2">
    <source>
        <dbReference type="ARBA" id="ARBA00022679"/>
    </source>
</evidence>
<feature type="binding site" evidence="7">
    <location>
        <position position="244"/>
    </location>
    <ligand>
        <name>ATP</name>
        <dbReference type="ChEBI" id="CHEBI:30616"/>
    </ligand>
</feature>
<dbReference type="GO" id="GO:0005524">
    <property type="term" value="F:ATP binding"/>
    <property type="evidence" value="ECO:0007669"/>
    <property type="project" value="UniProtKB-UniRule"/>
</dbReference>
<reference evidence="10 11" key="1">
    <citation type="submission" date="2018-11" db="EMBL/GenBank/DDBJ databases">
        <authorList>
            <consortium name="Pathogen Informatics"/>
        </authorList>
    </citation>
    <scope>NUCLEOTIDE SEQUENCE [LARGE SCALE GENOMIC DNA]</scope>
</reference>
<proteinExistence type="inferred from homology"/>
<evidence type="ECO:0000313" key="10">
    <source>
        <dbReference type="EMBL" id="VDN08684.1"/>
    </source>
</evidence>
<dbReference type="AlphaFoldDB" id="A0A3P7KVT4"/>
<dbReference type="SUPFAM" id="SSF48034">
    <property type="entry name" value="Guanido kinase N-terminal domain"/>
    <property type="match status" value="1"/>
</dbReference>
<dbReference type="Gene3D" id="1.10.135.10">
    <property type="entry name" value="ATP:guanido phosphotransferase, N-terminal domain"/>
    <property type="match status" value="1"/>
</dbReference>
<evidence type="ECO:0000256" key="4">
    <source>
        <dbReference type="ARBA" id="ARBA00022777"/>
    </source>
</evidence>
<evidence type="ECO:0000256" key="3">
    <source>
        <dbReference type="ARBA" id="ARBA00022741"/>
    </source>
</evidence>
<dbReference type="Pfam" id="PF02807">
    <property type="entry name" value="ATP-gua_PtransN"/>
    <property type="match status" value="1"/>
</dbReference>
<dbReference type="GO" id="GO:0004111">
    <property type="term" value="F:creatine kinase activity"/>
    <property type="evidence" value="ECO:0007669"/>
    <property type="project" value="InterPro"/>
</dbReference>
<evidence type="ECO:0000256" key="1">
    <source>
        <dbReference type="ARBA" id="ARBA00006798"/>
    </source>
</evidence>
<dbReference type="PROSITE" id="PS51510">
    <property type="entry name" value="PHOSPHAGEN_KINASE_C"/>
    <property type="match status" value="1"/>
</dbReference>
<comment type="caution">
    <text evidence="7">Lacks conserved residue(s) required for the propagation of feature annotation.</text>
</comment>
<name>A0A3P7KVT4_DIBLA</name>
<dbReference type="InterPro" id="IPR022413">
    <property type="entry name" value="ATP-guanido_PTrfase_N"/>
</dbReference>
<dbReference type="InterPro" id="IPR036802">
    <property type="entry name" value="ATP-guanido_PTrfase_N_sf"/>
</dbReference>
<accession>A0A3P7KVT4</accession>
<evidence type="ECO:0000256" key="7">
    <source>
        <dbReference type="PROSITE-ProRule" id="PRU00843"/>
    </source>
</evidence>
<dbReference type="OrthoDB" id="430219at2759"/>
<dbReference type="GO" id="GO:0046314">
    <property type="term" value="P:phosphocreatine biosynthetic process"/>
    <property type="evidence" value="ECO:0007669"/>
    <property type="project" value="InterPro"/>
</dbReference>
<dbReference type="InterPro" id="IPR000749">
    <property type="entry name" value="ATP-guanido_PTrfase"/>
</dbReference>
<evidence type="ECO:0000313" key="11">
    <source>
        <dbReference type="Proteomes" id="UP000281553"/>
    </source>
</evidence>
<dbReference type="GO" id="GO:0005615">
    <property type="term" value="C:extracellular space"/>
    <property type="evidence" value="ECO:0007669"/>
    <property type="project" value="TreeGrafter"/>
</dbReference>
<feature type="domain" description="Phosphagen kinase N-terminal" evidence="8">
    <location>
        <begin position="19"/>
        <end position="100"/>
    </location>
</feature>
<dbReference type="InterPro" id="IPR022414">
    <property type="entry name" value="ATP-guanido_PTrfase_cat"/>
</dbReference>
<feature type="binding site" evidence="7">
    <location>
        <position position="288"/>
    </location>
    <ligand>
        <name>ATP</name>
        <dbReference type="ChEBI" id="CHEBI:30616"/>
    </ligand>
</feature>
<dbReference type="InterPro" id="IPR014746">
    <property type="entry name" value="Gln_synth/guanido_kin_cat_dom"/>
</dbReference>
<dbReference type="SUPFAM" id="SSF55931">
    <property type="entry name" value="Glutamine synthetase/guanido kinase"/>
    <property type="match status" value="1"/>
</dbReference>
<feature type="binding site" evidence="7">
    <location>
        <begin position="181"/>
        <end position="185"/>
    </location>
    <ligand>
        <name>ATP</name>
        <dbReference type="ChEBI" id="CHEBI:30616"/>
    </ligand>
</feature>
<keyword evidence="2 7" id="KW-0808">Transferase</keyword>
<dbReference type="Pfam" id="PF00217">
    <property type="entry name" value="ATP-gua_Ptrans"/>
    <property type="match status" value="1"/>
</dbReference>
<feature type="domain" description="Phosphagen kinase C-terminal" evidence="9">
    <location>
        <begin position="178"/>
        <end position="339"/>
    </location>
</feature>
<protein>
    <recommendedName>
        <fullName evidence="12">Arginine kinase</fullName>
    </recommendedName>
</protein>
<comment type="similarity">
    <text evidence="1 6">Belongs to the ATP:guanido phosphotransferase family.</text>
</comment>
<sequence>MSAHAKPSTATKRAPEVESLESLVKMIQDCPESKCLAKSYLTTDFVKKMSSVKSEYGCTLAHIIRNCALNPKSECPRVGDADCYKVFQEFLDIVIKTYHKIPSDDFKHPEPTFGDLEKLPFGNLDPTGKNSASVIAPSTGPGTFVQFFYASLFSPVSMNCVSLSPSLGVFLPRPPGDSVVSTRVRVGRSIDGFPFSTIISKEDRLLLEQKLSAVLKGLTGEFAGTYHSLDGMDDETKDKLVKDHFLFGDSNKIFQDAGGYRDWPVGRGIFFNKDKTFLCWIGEEDHLRVISMQEGGDLAAVYARLARVSYRHPTYVFSQSNVLLTSIYMHPDQCDVCLI</sequence>
<organism evidence="10 11">
    <name type="scientific">Dibothriocephalus latus</name>
    <name type="common">Fish tapeworm</name>
    <name type="synonym">Diphyllobothrium latum</name>
    <dbReference type="NCBI Taxonomy" id="60516"/>
    <lineage>
        <taxon>Eukaryota</taxon>
        <taxon>Metazoa</taxon>
        <taxon>Spiralia</taxon>
        <taxon>Lophotrochozoa</taxon>
        <taxon>Platyhelminthes</taxon>
        <taxon>Cestoda</taxon>
        <taxon>Eucestoda</taxon>
        <taxon>Diphyllobothriidea</taxon>
        <taxon>Diphyllobothriidae</taxon>
        <taxon>Dibothriocephalus</taxon>
    </lineage>
</organism>
<keyword evidence="3 7" id="KW-0547">Nucleotide-binding</keyword>
<evidence type="ECO:0000256" key="6">
    <source>
        <dbReference type="PROSITE-ProRule" id="PRU00842"/>
    </source>
</evidence>
<dbReference type="PANTHER" id="PTHR11547">
    <property type="entry name" value="ARGININE OR CREATINE KINASE"/>
    <property type="match status" value="1"/>
</dbReference>
<evidence type="ECO:0000259" key="9">
    <source>
        <dbReference type="PROSITE" id="PS51510"/>
    </source>
</evidence>
<dbReference type="EMBL" id="UYRU01045609">
    <property type="protein sequence ID" value="VDN08684.1"/>
    <property type="molecule type" value="Genomic_DNA"/>
</dbReference>
<keyword evidence="5 7" id="KW-0067">ATP-binding</keyword>
<gene>
    <name evidence="10" type="ORF">DILT_LOCUS4515</name>
</gene>